<accession>A0A9X1N1G4</accession>
<dbReference type="RefSeq" id="WP_230611655.1">
    <property type="nucleotide sequence ID" value="NZ_JAJNAG010000066.1"/>
</dbReference>
<sequence length="84" mass="9568">MKLTEPQYRDFSGTTGDPRGDAYNAREKARLLSEGWEEIALPPTDKVTSLGPKTRLVLTPEKAAEFGFKKEWEKLQKRLSTDKL</sequence>
<keyword evidence="3" id="KW-1185">Reference proteome</keyword>
<organism evidence="2 3">
    <name type="scientific">Limnobaculum eriocheiris</name>
    <dbReference type="NCBI Taxonomy" id="2897391"/>
    <lineage>
        <taxon>Bacteria</taxon>
        <taxon>Pseudomonadati</taxon>
        <taxon>Pseudomonadota</taxon>
        <taxon>Gammaproteobacteria</taxon>
        <taxon>Enterobacterales</taxon>
        <taxon>Budviciaceae</taxon>
        <taxon>Limnobaculum</taxon>
    </lineage>
</organism>
<evidence type="ECO:0000313" key="2">
    <source>
        <dbReference type="EMBL" id="MCD1127617.1"/>
    </source>
</evidence>
<feature type="non-terminal residue" evidence="2">
    <location>
        <position position="84"/>
    </location>
</feature>
<evidence type="ECO:0000256" key="1">
    <source>
        <dbReference type="SAM" id="MobiDB-lite"/>
    </source>
</evidence>
<gene>
    <name evidence="2" type="ORF">LPW36_16775</name>
</gene>
<feature type="region of interest" description="Disordered" evidence="1">
    <location>
        <begin position="1"/>
        <end position="23"/>
    </location>
</feature>
<name>A0A9X1N1G4_9GAMM</name>
<evidence type="ECO:0000313" key="3">
    <source>
        <dbReference type="Proteomes" id="UP001139171"/>
    </source>
</evidence>
<proteinExistence type="predicted"/>
<protein>
    <submittedName>
        <fullName evidence="2">Uncharacterized protein</fullName>
    </submittedName>
</protein>
<reference evidence="2" key="1">
    <citation type="submission" date="2021-11" db="EMBL/GenBank/DDBJ databases">
        <title>Jinshanibacter sp. isolated from one year old Eriocheir sinensis.</title>
        <authorList>
            <person name="Li J.-Y."/>
            <person name="He W."/>
            <person name="Gao T.-H."/>
        </authorList>
    </citation>
    <scope>NUCLEOTIDE SEQUENCE</scope>
    <source>
        <strain evidence="2">LJY008</strain>
    </source>
</reference>
<dbReference type="AlphaFoldDB" id="A0A9X1N1G4"/>
<dbReference type="Proteomes" id="UP001139171">
    <property type="component" value="Unassembled WGS sequence"/>
</dbReference>
<comment type="caution">
    <text evidence="2">The sequence shown here is derived from an EMBL/GenBank/DDBJ whole genome shotgun (WGS) entry which is preliminary data.</text>
</comment>
<dbReference type="EMBL" id="JAJNAG010000066">
    <property type="protein sequence ID" value="MCD1127617.1"/>
    <property type="molecule type" value="Genomic_DNA"/>
</dbReference>